<comment type="function">
    <text evidence="10 11">Involved in cell wall formation. Catalyzes the final step in the synthesis of UDP-N-acetylmuramoyl-pentapeptide, the precursor of murein.</text>
</comment>
<dbReference type="NCBIfam" id="TIGR01143">
    <property type="entry name" value="murF"/>
    <property type="match status" value="1"/>
</dbReference>
<evidence type="ECO:0000313" key="16">
    <source>
        <dbReference type="Proteomes" id="UP000001683"/>
    </source>
</evidence>
<dbReference type="AlphaFoldDB" id="B2A2G8"/>
<dbReference type="GO" id="GO:0005524">
    <property type="term" value="F:ATP binding"/>
    <property type="evidence" value="ECO:0007669"/>
    <property type="project" value="UniProtKB-UniRule"/>
</dbReference>
<accession>B2A2G8</accession>
<dbReference type="GO" id="GO:0009252">
    <property type="term" value="P:peptidoglycan biosynthetic process"/>
    <property type="evidence" value="ECO:0007669"/>
    <property type="project" value="UniProtKB-UniRule"/>
</dbReference>
<dbReference type="Pfam" id="PF02875">
    <property type="entry name" value="Mur_ligase_C"/>
    <property type="match status" value="1"/>
</dbReference>
<dbReference type="PANTHER" id="PTHR43024">
    <property type="entry name" value="UDP-N-ACETYLMURAMOYL-TRIPEPTIDE--D-ALANYL-D-ALANINE LIGASE"/>
    <property type="match status" value="1"/>
</dbReference>
<sequence length="442" mass="48530">MGDPDTVITGFSVDSRYVKQGDMFVCLPGDKTDGHNFIDEAIDNGARGCLVNRDIELSRRHSVHPPLVIKVNDTLMALQEIARKHRQKFGVSVVAVTGSIGKTTTKDMIASVLAEKYSILKTHGNLNSEIGLPLMLLELTQHHQVAVLEMGMNNQGEIARLCELARPNVGVITRIAESHIEKLGSLENIAEAKGELLENLLPGGTAILNCDDNWVRRLRSKVPGEVLYYGLTDGDLSAYNVRVDKDKTNAKIMSNDKSEQLNLPLIGKHNLSNALAAIAVGRVFGLDLTQSIRALEGFTGTSMRNQIKYHKDMIIIDDTYNANVQSTLAAFDVLTNLPLNRRIAVLGDMFELGDYTEKAHKTVGEQAVNRGFDYLITVGELSKTTQEAADKLGMPEHQNIHVADREQAIQRILQIVKSGDGILVKGSRGMAMEKIVNSLLKT</sequence>
<dbReference type="InterPro" id="IPR036565">
    <property type="entry name" value="Mur-like_cat_sf"/>
</dbReference>
<dbReference type="InterPro" id="IPR005863">
    <property type="entry name" value="UDP-N-AcMur_synth"/>
</dbReference>
<keyword evidence="9 10" id="KW-0961">Cell wall biogenesis/degradation</keyword>
<dbReference type="Gene3D" id="3.40.1390.10">
    <property type="entry name" value="MurE/MurF, N-terminal domain"/>
    <property type="match status" value="1"/>
</dbReference>
<dbReference type="GO" id="GO:0005737">
    <property type="term" value="C:cytoplasm"/>
    <property type="evidence" value="ECO:0007669"/>
    <property type="project" value="UniProtKB-SubCell"/>
</dbReference>
<evidence type="ECO:0000256" key="2">
    <source>
        <dbReference type="ARBA" id="ARBA00022598"/>
    </source>
</evidence>
<dbReference type="InParanoid" id="B2A2G8"/>
<dbReference type="EMBL" id="CP001034">
    <property type="protein sequence ID" value="ACB84883.1"/>
    <property type="molecule type" value="Genomic_DNA"/>
</dbReference>
<feature type="binding site" evidence="10">
    <location>
        <begin position="98"/>
        <end position="104"/>
    </location>
    <ligand>
        <name>ATP</name>
        <dbReference type="ChEBI" id="CHEBI:30616"/>
    </ligand>
</feature>
<evidence type="ECO:0000256" key="8">
    <source>
        <dbReference type="ARBA" id="ARBA00023306"/>
    </source>
</evidence>
<dbReference type="SUPFAM" id="SSF53244">
    <property type="entry name" value="MurD-like peptide ligases, peptide-binding domain"/>
    <property type="match status" value="1"/>
</dbReference>
<dbReference type="Proteomes" id="UP000001683">
    <property type="component" value="Chromosome"/>
</dbReference>
<evidence type="ECO:0000256" key="3">
    <source>
        <dbReference type="ARBA" id="ARBA00022618"/>
    </source>
</evidence>
<dbReference type="InterPro" id="IPR036615">
    <property type="entry name" value="Mur_ligase_C_dom_sf"/>
</dbReference>
<dbReference type="PANTHER" id="PTHR43024:SF1">
    <property type="entry name" value="UDP-N-ACETYLMURAMOYL-TRIPEPTIDE--D-ALANYL-D-ALANINE LIGASE"/>
    <property type="match status" value="1"/>
</dbReference>
<dbReference type="GO" id="GO:0047480">
    <property type="term" value="F:UDP-N-acetylmuramoyl-tripeptide-D-alanyl-D-alanine ligase activity"/>
    <property type="evidence" value="ECO:0007669"/>
    <property type="project" value="UniProtKB-UniRule"/>
</dbReference>
<comment type="pathway">
    <text evidence="10 11">Cell wall biogenesis; peptidoglycan biosynthesis.</text>
</comment>
<dbReference type="eggNOG" id="COG0770">
    <property type="taxonomic scope" value="Bacteria"/>
</dbReference>
<dbReference type="InterPro" id="IPR004101">
    <property type="entry name" value="Mur_ligase_C"/>
</dbReference>
<comment type="catalytic activity">
    <reaction evidence="10 11">
        <text>D-alanyl-D-alanine + UDP-N-acetyl-alpha-D-muramoyl-L-alanyl-gamma-D-glutamyl-meso-2,6-diaminopimelate + ATP = UDP-N-acetyl-alpha-D-muramoyl-L-alanyl-gamma-D-glutamyl-meso-2,6-diaminopimeloyl-D-alanyl-D-alanine + ADP + phosphate + H(+)</text>
        <dbReference type="Rhea" id="RHEA:28374"/>
        <dbReference type="ChEBI" id="CHEBI:15378"/>
        <dbReference type="ChEBI" id="CHEBI:30616"/>
        <dbReference type="ChEBI" id="CHEBI:43474"/>
        <dbReference type="ChEBI" id="CHEBI:57822"/>
        <dbReference type="ChEBI" id="CHEBI:61386"/>
        <dbReference type="ChEBI" id="CHEBI:83905"/>
        <dbReference type="ChEBI" id="CHEBI:456216"/>
        <dbReference type="EC" id="6.3.2.10"/>
    </reaction>
</comment>
<dbReference type="Gene3D" id="3.40.1190.10">
    <property type="entry name" value="Mur-like, catalytic domain"/>
    <property type="match status" value="1"/>
</dbReference>
<protein>
    <recommendedName>
        <fullName evidence="10 11">UDP-N-acetylmuramoyl-tripeptide--D-alanyl-D-alanine ligase</fullName>
        <ecNumber evidence="10 11">6.3.2.10</ecNumber>
    </recommendedName>
    <alternativeName>
        <fullName evidence="10">D-alanyl-D-alanine-adding enzyme</fullName>
    </alternativeName>
</protein>
<dbReference type="GO" id="GO:0051301">
    <property type="term" value="P:cell division"/>
    <property type="evidence" value="ECO:0007669"/>
    <property type="project" value="UniProtKB-KW"/>
</dbReference>
<organism evidence="15 16">
    <name type="scientific">Natranaerobius thermophilus (strain ATCC BAA-1301 / DSM 18059 / JW/NM-WN-LF)</name>
    <dbReference type="NCBI Taxonomy" id="457570"/>
    <lineage>
        <taxon>Bacteria</taxon>
        <taxon>Bacillati</taxon>
        <taxon>Bacillota</taxon>
        <taxon>Clostridia</taxon>
        <taxon>Natranaerobiales</taxon>
        <taxon>Natranaerobiaceae</taxon>
        <taxon>Natranaerobius</taxon>
    </lineage>
</organism>
<keyword evidence="3 10" id="KW-0132">Cell division</keyword>
<keyword evidence="7 10" id="KW-0573">Peptidoglycan synthesis</keyword>
<evidence type="ECO:0000256" key="10">
    <source>
        <dbReference type="HAMAP-Rule" id="MF_02019"/>
    </source>
</evidence>
<dbReference type="HAMAP" id="MF_02019">
    <property type="entry name" value="MurF"/>
    <property type="match status" value="1"/>
</dbReference>
<evidence type="ECO:0000259" key="14">
    <source>
        <dbReference type="Pfam" id="PF08245"/>
    </source>
</evidence>
<evidence type="ECO:0000256" key="9">
    <source>
        <dbReference type="ARBA" id="ARBA00023316"/>
    </source>
</evidence>
<dbReference type="InterPro" id="IPR051046">
    <property type="entry name" value="MurCDEF_CellWall_CoF430Synth"/>
</dbReference>
<keyword evidence="1 10" id="KW-0963">Cytoplasm</keyword>
<evidence type="ECO:0000256" key="1">
    <source>
        <dbReference type="ARBA" id="ARBA00022490"/>
    </source>
</evidence>
<evidence type="ECO:0000256" key="7">
    <source>
        <dbReference type="ARBA" id="ARBA00022984"/>
    </source>
</evidence>
<evidence type="ECO:0000256" key="4">
    <source>
        <dbReference type="ARBA" id="ARBA00022741"/>
    </source>
</evidence>
<dbReference type="UniPathway" id="UPA00219"/>
<dbReference type="GO" id="GO:0071555">
    <property type="term" value="P:cell wall organization"/>
    <property type="evidence" value="ECO:0007669"/>
    <property type="project" value="UniProtKB-KW"/>
</dbReference>
<dbReference type="Pfam" id="PF08245">
    <property type="entry name" value="Mur_ligase_M"/>
    <property type="match status" value="1"/>
</dbReference>
<dbReference type="SUPFAM" id="SSF63418">
    <property type="entry name" value="MurE/MurF N-terminal domain"/>
    <property type="match status" value="1"/>
</dbReference>
<dbReference type="SUPFAM" id="SSF53623">
    <property type="entry name" value="MurD-like peptide ligases, catalytic domain"/>
    <property type="match status" value="1"/>
</dbReference>
<feature type="domain" description="Mur ligase central" evidence="14">
    <location>
        <begin position="96"/>
        <end position="280"/>
    </location>
</feature>
<feature type="domain" description="Mur ligase N-terminal catalytic" evidence="12">
    <location>
        <begin position="8"/>
        <end position="84"/>
    </location>
</feature>
<keyword evidence="4 10" id="KW-0547">Nucleotide-binding</keyword>
<keyword evidence="2 10" id="KW-0436">Ligase</keyword>
<evidence type="ECO:0000259" key="12">
    <source>
        <dbReference type="Pfam" id="PF01225"/>
    </source>
</evidence>
<dbReference type="GO" id="GO:0008766">
    <property type="term" value="F:UDP-N-acetylmuramoylalanyl-D-glutamyl-2,6-diaminopimelate-D-alanyl-D-alanine ligase activity"/>
    <property type="evidence" value="ECO:0007669"/>
    <property type="project" value="RHEA"/>
</dbReference>
<evidence type="ECO:0000313" key="15">
    <source>
        <dbReference type="EMBL" id="ACB84883.1"/>
    </source>
</evidence>
<dbReference type="FunCoup" id="B2A2G8">
    <property type="interactions" value="303"/>
</dbReference>
<reference evidence="15 16" key="1">
    <citation type="submission" date="2008-04" db="EMBL/GenBank/DDBJ databases">
        <title>Complete sequence of chromosome of Natranaerobius thermophilus JW/NM-WN-LF.</title>
        <authorList>
            <consortium name="US DOE Joint Genome Institute"/>
            <person name="Copeland A."/>
            <person name="Lucas S."/>
            <person name="Lapidus A."/>
            <person name="Glavina del Rio T."/>
            <person name="Dalin E."/>
            <person name="Tice H."/>
            <person name="Bruce D."/>
            <person name="Goodwin L."/>
            <person name="Pitluck S."/>
            <person name="Chertkov O."/>
            <person name="Brettin T."/>
            <person name="Detter J.C."/>
            <person name="Han C."/>
            <person name="Kuske C.R."/>
            <person name="Schmutz J."/>
            <person name="Larimer F."/>
            <person name="Land M."/>
            <person name="Hauser L."/>
            <person name="Kyrpides N."/>
            <person name="Lykidis A."/>
            <person name="Mesbah N.M."/>
            <person name="Wiegel J."/>
        </authorList>
    </citation>
    <scope>NUCLEOTIDE SEQUENCE [LARGE SCALE GENOMIC DNA]</scope>
    <source>
        <strain evidence="16">ATCC BAA-1301 / DSM 18059 / JW/NM-WN-LF</strain>
    </source>
</reference>
<dbReference type="InterPro" id="IPR035911">
    <property type="entry name" value="MurE/MurF_N"/>
</dbReference>
<dbReference type="STRING" id="457570.Nther_1300"/>
<evidence type="ECO:0000256" key="6">
    <source>
        <dbReference type="ARBA" id="ARBA00022960"/>
    </source>
</evidence>
<dbReference type="EC" id="6.3.2.10" evidence="10 11"/>
<dbReference type="Gene3D" id="3.90.190.20">
    <property type="entry name" value="Mur ligase, C-terminal domain"/>
    <property type="match status" value="1"/>
</dbReference>
<comment type="subcellular location">
    <subcellularLocation>
        <location evidence="10 11">Cytoplasm</location>
    </subcellularLocation>
</comment>
<gene>
    <name evidence="10" type="primary">murF</name>
    <name evidence="15" type="ordered locus">Nther_1300</name>
</gene>
<dbReference type="GO" id="GO:0008360">
    <property type="term" value="P:regulation of cell shape"/>
    <property type="evidence" value="ECO:0007669"/>
    <property type="project" value="UniProtKB-KW"/>
</dbReference>
<name>B2A2G8_NATTJ</name>
<proteinExistence type="inferred from homology"/>
<comment type="similarity">
    <text evidence="10">Belongs to the MurCDEF family. MurF subfamily.</text>
</comment>
<dbReference type="KEGG" id="nth:Nther_1300"/>
<dbReference type="InterPro" id="IPR000713">
    <property type="entry name" value="Mur_ligase_N"/>
</dbReference>
<keyword evidence="8 10" id="KW-0131">Cell cycle</keyword>
<evidence type="ECO:0000256" key="11">
    <source>
        <dbReference type="RuleBase" id="RU004136"/>
    </source>
</evidence>
<dbReference type="InterPro" id="IPR013221">
    <property type="entry name" value="Mur_ligase_cen"/>
</dbReference>
<keyword evidence="5 10" id="KW-0067">ATP-binding</keyword>
<reference evidence="15 16" key="2">
    <citation type="journal article" date="2011" name="J. Bacteriol.">
        <title>Complete genome sequence of the anaerobic, halophilic alkalithermophile Natranaerobius thermophilus JW/NM-WN-LF.</title>
        <authorList>
            <person name="Zhao B."/>
            <person name="Mesbah N.M."/>
            <person name="Dalin E."/>
            <person name="Goodwin L."/>
            <person name="Nolan M."/>
            <person name="Pitluck S."/>
            <person name="Chertkov O."/>
            <person name="Brettin T.S."/>
            <person name="Han J."/>
            <person name="Larimer F.W."/>
            <person name="Land M.L."/>
            <person name="Hauser L."/>
            <person name="Kyrpides N."/>
            <person name="Wiegel J."/>
        </authorList>
    </citation>
    <scope>NUCLEOTIDE SEQUENCE [LARGE SCALE GENOMIC DNA]</scope>
    <source>
        <strain evidence="16">ATCC BAA-1301 / DSM 18059 / JW/NM-WN-LF</strain>
    </source>
</reference>
<evidence type="ECO:0000256" key="5">
    <source>
        <dbReference type="ARBA" id="ARBA00022840"/>
    </source>
</evidence>
<keyword evidence="16" id="KW-1185">Reference proteome</keyword>
<feature type="domain" description="Mur ligase C-terminal" evidence="13">
    <location>
        <begin position="304"/>
        <end position="428"/>
    </location>
</feature>
<keyword evidence="6 10" id="KW-0133">Cell shape</keyword>
<dbReference type="HOGENOM" id="CLU_031507_4_0_9"/>
<evidence type="ECO:0000259" key="13">
    <source>
        <dbReference type="Pfam" id="PF02875"/>
    </source>
</evidence>
<dbReference type="Pfam" id="PF01225">
    <property type="entry name" value="Mur_ligase"/>
    <property type="match status" value="1"/>
</dbReference>